<name>A0ABD3HPT9_9MARC</name>
<evidence type="ECO:0000256" key="5">
    <source>
        <dbReference type="ARBA" id="ARBA00023242"/>
    </source>
</evidence>
<comment type="subcellular location">
    <subcellularLocation>
        <location evidence="1">Nucleus</location>
    </subcellularLocation>
</comment>
<comment type="similarity">
    <text evidence="2">Belongs to the Mediator complex subunit 17 family.</text>
</comment>
<evidence type="ECO:0000256" key="3">
    <source>
        <dbReference type="ARBA" id="ARBA00023015"/>
    </source>
</evidence>
<evidence type="ECO:0000256" key="4">
    <source>
        <dbReference type="ARBA" id="ARBA00023163"/>
    </source>
</evidence>
<keyword evidence="8" id="KW-1185">Reference proteome</keyword>
<keyword evidence="3" id="KW-0805">Transcription regulation</keyword>
<evidence type="ECO:0000313" key="7">
    <source>
        <dbReference type="EMBL" id="KAL3693572.1"/>
    </source>
</evidence>
<proteinExistence type="inferred from homology"/>
<feature type="region of interest" description="Disordered" evidence="6">
    <location>
        <begin position="440"/>
        <end position="461"/>
    </location>
</feature>
<keyword evidence="5" id="KW-0539">Nucleus</keyword>
<comment type="caution">
    <text evidence="7">The sequence shown here is derived from an EMBL/GenBank/DDBJ whole genome shotgun (WGS) entry which is preliminary data.</text>
</comment>
<accession>A0ABD3HPT9</accession>
<sequence length="712" mass="77267">MAPPAGVMVTLDKLRLKRVLALEEGGTEILPIEPTLEEKPLHLLSRIDFGHTVEKDTKKVKAGKDAPPAAPVVWPWQAAAENLQQGQQELNIILDLISHVEAHEAVQVANIMRPKLLPNEAFNELCLRVSVKNNTFREVGKYLKKTAQALERQVEREAVFYGALMRLQRNWKVKRQRGVAAGPGGSAGFSIDLSFPLPSDSSSGSSARAAALAMVTLDQDASGLLRALVPAGKPMNKLNISLRMTQPGRTVWERQDVKDEREDPKLSDGAGGQNRGVGDGVDTGAKDAHDVLRSIQAVIYDEQVFEWVGREALLPNSGMNVLGIGDTCLQFSLGHSASLTLELSESAKRSQEGGSADAEENGDGEGHGEEENGESLGATKSATTAHSPDKTDAGWSGLSFYGRNIIPNERALVVCLHQAFHQGSFGYPTTLPSGQVTFKSGIGKPSQDAPVQKNREASSATSAAALAKEPSASDGASAIKHFSAIMRHRVLSNRVTSELEKQVAEIPHLQLHVCATWHPRVSAWDISLLTPVSSQRGKDDGFVEIQEVWFDCTIVLRDEFLNVEGLEGESKFESPSKASPEEILPLSNHPVGISELPTFLLFQIASRLVSWIQVEAVSMGLKVSRDLLSVVFQLETCDDVAIVACPDVKAHCINWWLRTLSLGIDEAKGKDDMVPELGHHQRFLGPVSLNVLREVLLDLVTLESQADTGNLE</sequence>
<protein>
    <recommendedName>
        <fullName evidence="9">Mediator of RNA polymerase II transcription subunit 17</fullName>
    </recommendedName>
</protein>
<evidence type="ECO:0000256" key="2">
    <source>
        <dbReference type="ARBA" id="ARBA00005635"/>
    </source>
</evidence>
<dbReference type="GO" id="GO:0005634">
    <property type="term" value="C:nucleus"/>
    <property type="evidence" value="ECO:0007669"/>
    <property type="project" value="UniProtKB-SubCell"/>
</dbReference>
<dbReference type="AlphaFoldDB" id="A0ABD3HPT9"/>
<gene>
    <name evidence="7" type="ORF">R1sor_007223</name>
</gene>
<dbReference type="Proteomes" id="UP001633002">
    <property type="component" value="Unassembled WGS sequence"/>
</dbReference>
<dbReference type="InterPro" id="IPR019313">
    <property type="entry name" value="Mediator_Med17"/>
</dbReference>
<dbReference type="PANTHER" id="PTHR13114">
    <property type="entry name" value="MEDIATOR OF RNA POLYMERASE II TRANSCRIPTION SUBUNIT 17"/>
    <property type="match status" value="1"/>
</dbReference>
<dbReference type="EMBL" id="JBJQOH010000003">
    <property type="protein sequence ID" value="KAL3693572.1"/>
    <property type="molecule type" value="Genomic_DNA"/>
</dbReference>
<feature type="region of interest" description="Disordered" evidence="6">
    <location>
        <begin position="344"/>
        <end position="390"/>
    </location>
</feature>
<keyword evidence="4" id="KW-0804">Transcription</keyword>
<reference evidence="7 8" key="1">
    <citation type="submission" date="2024-09" db="EMBL/GenBank/DDBJ databases">
        <title>Chromosome-scale assembly of Riccia sorocarpa.</title>
        <authorList>
            <person name="Paukszto L."/>
        </authorList>
    </citation>
    <scope>NUCLEOTIDE SEQUENCE [LARGE SCALE GENOMIC DNA]</scope>
    <source>
        <strain evidence="7">LP-2024</strain>
        <tissue evidence="7">Aerial parts of the thallus</tissue>
    </source>
</reference>
<evidence type="ECO:0000313" key="8">
    <source>
        <dbReference type="Proteomes" id="UP001633002"/>
    </source>
</evidence>
<dbReference type="PANTHER" id="PTHR13114:SF7">
    <property type="entry name" value="MEDIATOR OF RNA POLYMERASE II TRANSCRIPTION SUBUNIT 17"/>
    <property type="match status" value="1"/>
</dbReference>
<evidence type="ECO:0000256" key="6">
    <source>
        <dbReference type="SAM" id="MobiDB-lite"/>
    </source>
</evidence>
<feature type="compositionally biased region" description="Basic and acidic residues" evidence="6">
    <location>
        <begin position="251"/>
        <end position="266"/>
    </location>
</feature>
<feature type="region of interest" description="Disordered" evidence="6">
    <location>
        <begin position="249"/>
        <end position="283"/>
    </location>
</feature>
<feature type="compositionally biased region" description="Gly residues" evidence="6">
    <location>
        <begin position="269"/>
        <end position="281"/>
    </location>
</feature>
<evidence type="ECO:0000256" key="1">
    <source>
        <dbReference type="ARBA" id="ARBA00004123"/>
    </source>
</evidence>
<organism evidence="7 8">
    <name type="scientific">Riccia sorocarpa</name>
    <dbReference type="NCBI Taxonomy" id="122646"/>
    <lineage>
        <taxon>Eukaryota</taxon>
        <taxon>Viridiplantae</taxon>
        <taxon>Streptophyta</taxon>
        <taxon>Embryophyta</taxon>
        <taxon>Marchantiophyta</taxon>
        <taxon>Marchantiopsida</taxon>
        <taxon>Marchantiidae</taxon>
        <taxon>Marchantiales</taxon>
        <taxon>Ricciaceae</taxon>
        <taxon>Riccia</taxon>
    </lineage>
</organism>
<evidence type="ECO:0008006" key="9">
    <source>
        <dbReference type="Google" id="ProtNLM"/>
    </source>
</evidence>